<reference evidence="2" key="1">
    <citation type="journal article" date="2015" name="Nature">
        <title>Complex archaea that bridge the gap between prokaryotes and eukaryotes.</title>
        <authorList>
            <person name="Spang A."/>
            <person name="Saw J.H."/>
            <person name="Jorgensen S.L."/>
            <person name="Zaremba-Niedzwiedzka K."/>
            <person name="Martijn J."/>
            <person name="Lind A.E."/>
            <person name="van Eijk R."/>
            <person name="Schleper C."/>
            <person name="Guy L."/>
            <person name="Ettema T.J."/>
        </authorList>
    </citation>
    <scope>NUCLEOTIDE SEQUENCE</scope>
</reference>
<evidence type="ECO:0000313" key="2">
    <source>
        <dbReference type="EMBL" id="KKN78728.1"/>
    </source>
</evidence>
<dbReference type="AlphaFoldDB" id="A0A0F9WJS3"/>
<name>A0A0F9WJS3_9ZZZZ</name>
<gene>
    <name evidence="2" type="ORF">LCGC14_0347950</name>
</gene>
<keyword evidence="1" id="KW-1133">Transmembrane helix</keyword>
<feature type="transmembrane region" description="Helical" evidence="1">
    <location>
        <begin position="12"/>
        <end position="32"/>
    </location>
</feature>
<sequence>MILTNNPAAIQLLLVISVLFTAGLILALYFGFRRWIAARMLVWVIHPDRRLSKHMVRPESDGNIRIPKIGSRFLFTPADVFYSSLPLVGEPIPAIMCHIDKPEALDIIGLVPKEGITSTELSSAFDNRMLEQWVRATKEPGLARLRSTLVIGLAAVLLAVLGSTYFIATSVLGPISLLER</sequence>
<keyword evidence="1" id="KW-0812">Transmembrane</keyword>
<comment type="caution">
    <text evidence="2">The sequence shown here is derived from an EMBL/GenBank/DDBJ whole genome shotgun (WGS) entry which is preliminary data.</text>
</comment>
<proteinExistence type="predicted"/>
<feature type="transmembrane region" description="Helical" evidence="1">
    <location>
        <begin position="148"/>
        <end position="168"/>
    </location>
</feature>
<organism evidence="2">
    <name type="scientific">marine sediment metagenome</name>
    <dbReference type="NCBI Taxonomy" id="412755"/>
    <lineage>
        <taxon>unclassified sequences</taxon>
        <taxon>metagenomes</taxon>
        <taxon>ecological metagenomes</taxon>
    </lineage>
</organism>
<accession>A0A0F9WJS3</accession>
<evidence type="ECO:0000256" key="1">
    <source>
        <dbReference type="SAM" id="Phobius"/>
    </source>
</evidence>
<keyword evidence="1" id="KW-0472">Membrane</keyword>
<protein>
    <submittedName>
        <fullName evidence="2">Uncharacterized protein</fullName>
    </submittedName>
</protein>
<dbReference type="EMBL" id="LAZR01000258">
    <property type="protein sequence ID" value="KKN78728.1"/>
    <property type="molecule type" value="Genomic_DNA"/>
</dbReference>